<dbReference type="AlphaFoldDB" id="F0S154"/>
<dbReference type="InterPro" id="IPR003713">
    <property type="entry name" value="FliS"/>
</dbReference>
<evidence type="ECO:0000256" key="4">
    <source>
        <dbReference type="ARBA" id="ARBA00022795"/>
    </source>
</evidence>
<evidence type="ECO:0000256" key="3">
    <source>
        <dbReference type="ARBA" id="ARBA00022490"/>
    </source>
</evidence>
<keyword evidence="6" id="KW-0966">Cell projection</keyword>
<keyword evidence="3" id="KW-0963">Cytoplasm</keyword>
<dbReference type="GO" id="GO:0044780">
    <property type="term" value="P:bacterial-type flagellum assembly"/>
    <property type="evidence" value="ECO:0007669"/>
    <property type="project" value="InterPro"/>
</dbReference>
<accession>F0S154</accession>
<protein>
    <submittedName>
        <fullName evidence="6">Flagellar protein FliS</fullName>
    </submittedName>
</protein>
<dbReference type="NCBIfam" id="TIGR00208">
    <property type="entry name" value="fliS"/>
    <property type="match status" value="1"/>
</dbReference>
<dbReference type="PANTHER" id="PTHR34773">
    <property type="entry name" value="FLAGELLAR SECRETION CHAPERONE FLIS"/>
    <property type="match status" value="1"/>
</dbReference>
<dbReference type="GO" id="GO:0005829">
    <property type="term" value="C:cytosol"/>
    <property type="evidence" value="ECO:0007669"/>
    <property type="project" value="UniProtKB-SubCell"/>
</dbReference>
<evidence type="ECO:0000313" key="7">
    <source>
        <dbReference type="Proteomes" id="UP000007102"/>
    </source>
</evidence>
<reference evidence="7" key="2">
    <citation type="submission" date="2011-02" db="EMBL/GenBank/DDBJ databases">
        <title>The complete genome of Desulfurobacterium thermolithotrophum DSM 11699.</title>
        <authorList>
            <consortium name="US DOE Joint Genome Institute (JGI-PGF)"/>
            <person name="Lucas S."/>
            <person name="Copeland A."/>
            <person name="Lapidus A."/>
            <person name="Bruce D."/>
            <person name="Goodwin L."/>
            <person name="Pitluck S."/>
            <person name="Kyrpides N."/>
            <person name="Mavromatis K."/>
            <person name="Pagani I."/>
            <person name="Ivanova N."/>
            <person name="Mikhailova N."/>
            <person name="Daligault H."/>
            <person name="Detter J.C."/>
            <person name="Tapia R."/>
            <person name="Han C."/>
            <person name="Land M."/>
            <person name="Hauser L."/>
            <person name="Markowitz V."/>
            <person name="Cheng J.-F."/>
            <person name="Hugenholtz P."/>
            <person name="Woyke T."/>
            <person name="Wu D."/>
            <person name="Spring S."/>
            <person name="Brambilla E."/>
            <person name="Klenk H.-P."/>
            <person name="Eisen J.A."/>
        </authorList>
    </citation>
    <scope>NUCLEOTIDE SEQUENCE [LARGE SCALE GENOMIC DNA]</scope>
    <source>
        <strain evidence="7">DSM 11699 / BSA</strain>
    </source>
</reference>
<dbReference type="Pfam" id="PF02561">
    <property type="entry name" value="FliS"/>
    <property type="match status" value="1"/>
</dbReference>
<keyword evidence="7" id="KW-1185">Reference proteome</keyword>
<dbReference type="SUPFAM" id="SSF101116">
    <property type="entry name" value="Flagellar export chaperone FliS"/>
    <property type="match status" value="1"/>
</dbReference>
<dbReference type="PIRSF" id="PIRSF039090">
    <property type="entry name" value="Flis"/>
    <property type="match status" value="1"/>
</dbReference>
<keyword evidence="6" id="KW-0282">Flagellum</keyword>
<gene>
    <name evidence="6" type="ordered locus">Dester_1297</name>
</gene>
<comment type="similarity">
    <text evidence="2">Belongs to the FliS family.</text>
</comment>
<dbReference type="Proteomes" id="UP000007102">
    <property type="component" value="Chromosome"/>
</dbReference>
<name>F0S154_DESTD</name>
<dbReference type="FunCoup" id="F0S154">
    <property type="interactions" value="50"/>
</dbReference>
<sequence>MSFNPYLKMQVETASPVEHVILLYEKVIVLLKEVDDCISKSDVQGKINAIVKAERIIRVLNDSLDMENGGDIAKNLRDLYEFILHSLVIINAKNDQKLLSDVIYILETLKEGWEGIKNKV</sequence>
<dbReference type="OrthoDB" id="1524959at2"/>
<dbReference type="CDD" id="cd16098">
    <property type="entry name" value="FliS"/>
    <property type="match status" value="1"/>
</dbReference>
<dbReference type="Gene3D" id="1.20.120.340">
    <property type="entry name" value="Flagellar protein FliS"/>
    <property type="match status" value="1"/>
</dbReference>
<comment type="subcellular location">
    <subcellularLocation>
        <location evidence="1">Cytoplasm</location>
        <location evidence="1">Cytosol</location>
    </subcellularLocation>
</comment>
<dbReference type="HOGENOM" id="CLU_080373_3_0_0"/>
<dbReference type="KEGG" id="dte:Dester_1297"/>
<evidence type="ECO:0000313" key="6">
    <source>
        <dbReference type="EMBL" id="ADY73932.1"/>
    </source>
</evidence>
<keyword evidence="5" id="KW-0143">Chaperone</keyword>
<reference evidence="6 7" key="1">
    <citation type="journal article" date="2011" name="Stand. Genomic Sci.">
        <title>Complete genome sequence of the thermophilic sulfur-reducer Desulfurobacterium thermolithotrophum type strain (BSA(T)) from a deep-sea hydrothermal vent.</title>
        <authorList>
            <person name="Goker M."/>
            <person name="Daligault H."/>
            <person name="Mwirichia R."/>
            <person name="Lapidus A."/>
            <person name="Lucas S."/>
            <person name="Deshpande S."/>
            <person name="Pagani I."/>
            <person name="Tapia R."/>
            <person name="Cheng J.F."/>
            <person name="Goodwin L."/>
            <person name="Pitluck S."/>
            <person name="Liolios K."/>
            <person name="Ivanova N."/>
            <person name="Mavromatis K."/>
            <person name="Mikhailova N."/>
            <person name="Pati A."/>
            <person name="Chen A."/>
            <person name="Palaniappan K."/>
            <person name="Han C."/>
            <person name="Land M."/>
            <person name="Hauser L."/>
            <person name="Pan C."/>
            <person name="Brambilla E.M."/>
            <person name="Rohde M."/>
            <person name="Spring S."/>
            <person name="Sikorski J."/>
            <person name="Wirth R."/>
            <person name="Detter J.C."/>
            <person name="Woyke T."/>
            <person name="Bristow J."/>
            <person name="Eisen J.A."/>
            <person name="Markowitz V."/>
            <person name="Hugenholtz P."/>
            <person name="Kyrpides N.C."/>
            <person name="Klenk H.P."/>
        </authorList>
    </citation>
    <scope>NUCLEOTIDE SEQUENCE [LARGE SCALE GENOMIC DNA]</scope>
    <source>
        <strain evidence="7">DSM 11699 / BSA</strain>
    </source>
</reference>
<proteinExistence type="inferred from homology"/>
<dbReference type="GO" id="GO:0071973">
    <property type="term" value="P:bacterial-type flagellum-dependent cell motility"/>
    <property type="evidence" value="ECO:0007669"/>
    <property type="project" value="TreeGrafter"/>
</dbReference>
<organism evidence="6 7">
    <name type="scientific">Desulfurobacterium thermolithotrophum (strain DSM 11699 / BSA)</name>
    <dbReference type="NCBI Taxonomy" id="868864"/>
    <lineage>
        <taxon>Bacteria</taxon>
        <taxon>Pseudomonadati</taxon>
        <taxon>Aquificota</taxon>
        <taxon>Aquificia</taxon>
        <taxon>Desulfurobacteriales</taxon>
        <taxon>Desulfurobacteriaceae</taxon>
        <taxon>Desulfurobacterium</taxon>
    </lineage>
</organism>
<keyword evidence="6" id="KW-0969">Cilium</keyword>
<dbReference type="EMBL" id="CP002543">
    <property type="protein sequence ID" value="ADY73932.1"/>
    <property type="molecule type" value="Genomic_DNA"/>
</dbReference>
<evidence type="ECO:0000256" key="2">
    <source>
        <dbReference type="ARBA" id="ARBA00008787"/>
    </source>
</evidence>
<dbReference type="RefSeq" id="WP_013638882.1">
    <property type="nucleotide sequence ID" value="NC_015185.1"/>
</dbReference>
<dbReference type="PANTHER" id="PTHR34773:SF1">
    <property type="entry name" value="FLAGELLAR SECRETION CHAPERONE FLIS"/>
    <property type="match status" value="1"/>
</dbReference>
<dbReference type="InParanoid" id="F0S154"/>
<keyword evidence="4" id="KW-1005">Bacterial flagellum biogenesis</keyword>
<evidence type="ECO:0000256" key="5">
    <source>
        <dbReference type="ARBA" id="ARBA00023186"/>
    </source>
</evidence>
<dbReference type="STRING" id="868864.Dester_1297"/>
<dbReference type="InterPro" id="IPR036584">
    <property type="entry name" value="FliS_sf"/>
</dbReference>
<dbReference type="eggNOG" id="COG1516">
    <property type="taxonomic scope" value="Bacteria"/>
</dbReference>
<evidence type="ECO:0000256" key="1">
    <source>
        <dbReference type="ARBA" id="ARBA00004514"/>
    </source>
</evidence>